<comment type="subcellular location">
    <subcellularLocation>
        <location evidence="1">Membrane</location>
        <topology evidence="1">Multi-pass membrane protein</topology>
    </subcellularLocation>
</comment>
<dbReference type="SUPFAM" id="SSF103473">
    <property type="entry name" value="MFS general substrate transporter"/>
    <property type="match status" value="1"/>
</dbReference>
<dbReference type="GO" id="GO:0046943">
    <property type="term" value="F:carboxylic acid transmembrane transporter activity"/>
    <property type="evidence" value="ECO:0007669"/>
    <property type="project" value="TreeGrafter"/>
</dbReference>
<dbReference type="RefSeq" id="WP_138362563.1">
    <property type="nucleotide sequence ID" value="NZ_VCHQ01000027.1"/>
</dbReference>
<evidence type="ECO:0000313" key="9">
    <source>
        <dbReference type="Proteomes" id="UP000307430"/>
    </source>
</evidence>
<dbReference type="PANTHER" id="PTHR23508:SF10">
    <property type="entry name" value="CARBOXYLIC ACID TRANSPORTER PROTEIN HOMOLOG"/>
    <property type="match status" value="1"/>
</dbReference>
<feature type="transmembrane region" description="Helical" evidence="6">
    <location>
        <begin position="391"/>
        <end position="412"/>
    </location>
</feature>
<evidence type="ECO:0000256" key="1">
    <source>
        <dbReference type="ARBA" id="ARBA00004141"/>
    </source>
</evidence>
<keyword evidence="2" id="KW-1003">Cell membrane</keyword>
<evidence type="ECO:0000313" key="8">
    <source>
        <dbReference type="EMBL" id="TLV10709.1"/>
    </source>
</evidence>
<proteinExistence type="predicted"/>
<sequence length="434" mass="46737">MLNTESLPTTYSPARWAILAGCCLTGTCFQLVAMSYAPLLGEIARNLQVGLPEAVQLMTFFMLFSSLSFFVSGPFVDRWGAKASIIVSILLTSVPTLATLWVGQSYFAVAIIRVLQGCSVGFCLAGMVPLIMQWFPARQRSFALGITGAFIPLGAMLSVVIAPLVFTMLKSWQFTMAVVSIIPFVSLIYCLVIFLMTSGKTPAVSDENDAPEEDPAKHSFKSALLSRYTWFGIVVTFLANWLMQTMFSLTPSYFSESEPVGLGFGPVIGGSLTTILQFASIVAPIIGGFLAGKYFSGRPGGIIITGMILVITYGALQISGVYNTQTLLSLFLILPGLGVGGLIPMIQAKIAEYYHPRIVGRMNGLWLGIGSFGGTVGLFVSAQMLEKTGTYITTINIIMLVAFVGAVFALLLNKKQRKDAKKVKDAYPVKGHGI</sequence>
<feature type="transmembrane region" description="Helical" evidence="6">
    <location>
        <begin position="57"/>
        <end position="76"/>
    </location>
</feature>
<name>A0A5R9LD62_9ENTR</name>
<organism evidence="8 9">
    <name type="scientific">Klebsiella indica</name>
    <dbReference type="NCBI Taxonomy" id="2582917"/>
    <lineage>
        <taxon>Bacteria</taxon>
        <taxon>Pseudomonadati</taxon>
        <taxon>Pseudomonadota</taxon>
        <taxon>Gammaproteobacteria</taxon>
        <taxon>Enterobacterales</taxon>
        <taxon>Enterobacteriaceae</taxon>
        <taxon>Klebsiella/Raoultella group</taxon>
        <taxon>Klebsiella</taxon>
    </lineage>
</organism>
<dbReference type="InterPro" id="IPR036259">
    <property type="entry name" value="MFS_trans_sf"/>
</dbReference>
<feature type="domain" description="Major facilitator superfamily (MFS) profile" evidence="7">
    <location>
        <begin position="14"/>
        <end position="417"/>
    </location>
</feature>
<keyword evidence="5 6" id="KW-0472">Membrane</keyword>
<feature type="transmembrane region" description="Helical" evidence="6">
    <location>
        <begin position="328"/>
        <end position="345"/>
    </location>
</feature>
<accession>A0A5R9LD62</accession>
<dbReference type="InterPro" id="IPR020846">
    <property type="entry name" value="MFS_dom"/>
</dbReference>
<keyword evidence="3 6" id="KW-0812">Transmembrane</keyword>
<feature type="transmembrane region" description="Helical" evidence="6">
    <location>
        <begin position="302"/>
        <end position="322"/>
    </location>
</feature>
<feature type="transmembrane region" description="Helical" evidence="6">
    <location>
        <begin position="365"/>
        <end position="385"/>
    </location>
</feature>
<gene>
    <name evidence="8" type="ORF">FE839_20195</name>
</gene>
<keyword evidence="4 6" id="KW-1133">Transmembrane helix</keyword>
<evidence type="ECO:0000256" key="3">
    <source>
        <dbReference type="ARBA" id="ARBA00022692"/>
    </source>
</evidence>
<feature type="transmembrane region" description="Helical" evidence="6">
    <location>
        <begin position="16"/>
        <end position="37"/>
    </location>
</feature>
<feature type="transmembrane region" description="Helical" evidence="6">
    <location>
        <begin position="142"/>
        <end position="166"/>
    </location>
</feature>
<dbReference type="EMBL" id="VCHQ01000027">
    <property type="protein sequence ID" value="TLV10709.1"/>
    <property type="molecule type" value="Genomic_DNA"/>
</dbReference>
<protein>
    <submittedName>
        <fullName evidence="8">MFS transporter</fullName>
    </submittedName>
</protein>
<comment type="caution">
    <text evidence="8">The sequence shown here is derived from an EMBL/GenBank/DDBJ whole genome shotgun (WGS) entry which is preliminary data.</text>
</comment>
<evidence type="ECO:0000256" key="5">
    <source>
        <dbReference type="ARBA" id="ARBA00023136"/>
    </source>
</evidence>
<keyword evidence="9" id="KW-1185">Reference proteome</keyword>
<reference evidence="8 9" key="1">
    <citation type="submission" date="2019-05" db="EMBL/GenBank/DDBJ databases">
        <title>Genome sequence of Klebsiella sp strain TOUT106.</title>
        <authorList>
            <person name="Rahi P."/>
            <person name="Chaudhari D."/>
        </authorList>
    </citation>
    <scope>NUCLEOTIDE SEQUENCE [LARGE SCALE GENOMIC DNA]</scope>
    <source>
        <strain evidence="8 9">TOUT106</strain>
    </source>
</reference>
<dbReference type="InterPro" id="IPR011701">
    <property type="entry name" value="MFS"/>
</dbReference>
<dbReference type="Gene3D" id="1.20.1250.20">
    <property type="entry name" value="MFS general substrate transporter like domains"/>
    <property type="match status" value="2"/>
</dbReference>
<feature type="transmembrane region" description="Helical" evidence="6">
    <location>
        <begin position="107"/>
        <end position="130"/>
    </location>
</feature>
<feature type="transmembrane region" description="Helical" evidence="6">
    <location>
        <begin position="172"/>
        <end position="195"/>
    </location>
</feature>
<evidence type="ECO:0000259" key="7">
    <source>
        <dbReference type="PROSITE" id="PS50850"/>
    </source>
</evidence>
<dbReference type="Pfam" id="PF07690">
    <property type="entry name" value="MFS_1"/>
    <property type="match status" value="1"/>
</dbReference>
<feature type="transmembrane region" description="Helical" evidence="6">
    <location>
        <begin position="267"/>
        <end position="290"/>
    </location>
</feature>
<dbReference type="GO" id="GO:0005886">
    <property type="term" value="C:plasma membrane"/>
    <property type="evidence" value="ECO:0007669"/>
    <property type="project" value="TreeGrafter"/>
</dbReference>
<evidence type="ECO:0000256" key="4">
    <source>
        <dbReference type="ARBA" id="ARBA00022989"/>
    </source>
</evidence>
<dbReference type="CDD" id="cd06174">
    <property type="entry name" value="MFS"/>
    <property type="match status" value="1"/>
</dbReference>
<evidence type="ECO:0000256" key="6">
    <source>
        <dbReference type="SAM" id="Phobius"/>
    </source>
</evidence>
<dbReference type="Proteomes" id="UP000307430">
    <property type="component" value="Unassembled WGS sequence"/>
</dbReference>
<dbReference type="AlphaFoldDB" id="A0A5R9LD62"/>
<dbReference type="PROSITE" id="PS50850">
    <property type="entry name" value="MFS"/>
    <property type="match status" value="1"/>
</dbReference>
<evidence type="ECO:0000256" key="2">
    <source>
        <dbReference type="ARBA" id="ARBA00022475"/>
    </source>
</evidence>
<dbReference type="PANTHER" id="PTHR23508">
    <property type="entry name" value="CARBOXYLIC ACID TRANSPORTER PROTEIN HOMOLOG"/>
    <property type="match status" value="1"/>
</dbReference>
<feature type="transmembrane region" description="Helical" evidence="6">
    <location>
        <begin position="228"/>
        <end position="247"/>
    </location>
</feature>
<feature type="transmembrane region" description="Helical" evidence="6">
    <location>
        <begin position="83"/>
        <end position="101"/>
    </location>
</feature>